<dbReference type="Gene3D" id="3.90.550.10">
    <property type="entry name" value="Spore Coat Polysaccharide Biosynthesis Protein SpsA, Chain A"/>
    <property type="match status" value="1"/>
</dbReference>
<dbReference type="InterPro" id="IPR029044">
    <property type="entry name" value="Nucleotide-diphossugar_trans"/>
</dbReference>
<accession>A0A9D2GUG5</accession>
<dbReference type="CDD" id="cd04196">
    <property type="entry name" value="GT_2_like_d"/>
    <property type="match status" value="1"/>
</dbReference>
<dbReference type="SUPFAM" id="SSF53448">
    <property type="entry name" value="Nucleotide-diphospho-sugar transferases"/>
    <property type="match status" value="1"/>
</dbReference>
<gene>
    <name evidence="2" type="ORF">H9804_10035</name>
</gene>
<proteinExistence type="predicted"/>
<dbReference type="InterPro" id="IPR001173">
    <property type="entry name" value="Glyco_trans_2-like"/>
</dbReference>
<dbReference type="Proteomes" id="UP000824176">
    <property type="component" value="Unassembled WGS sequence"/>
</dbReference>
<dbReference type="EMBL" id="DXAQ01000149">
    <property type="protein sequence ID" value="HIZ90273.1"/>
    <property type="molecule type" value="Genomic_DNA"/>
</dbReference>
<protein>
    <submittedName>
        <fullName evidence="2">Glycosyltransferase family 2 protein</fullName>
    </submittedName>
</protein>
<dbReference type="GO" id="GO:0016758">
    <property type="term" value="F:hexosyltransferase activity"/>
    <property type="evidence" value="ECO:0007669"/>
    <property type="project" value="UniProtKB-ARBA"/>
</dbReference>
<dbReference type="PANTHER" id="PTHR22916:SF3">
    <property type="entry name" value="UDP-GLCNAC:BETAGAL BETA-1,3-N-ACETYLGLUCOSAMINYLTRANSFERASE-LIKE PROTEIN 1"/>
    <property type="match status" value="1"/>
</dbReference>
<evidence type="ECO:0000313" key="2">
    <source>
        <dbReference type="EMBL" id="HIZ90273.1"/>
    </source>
</evidence>
<name>A0A9D2GUG5_9BACT</name>
<evidence type="ECO:0000313" key="3">
    <source>
        <dbReference type="Proteomes" id="UP000824176"/>
    </source>
</evidence>
<dbReference type="AlphaFoldDB" id="A0A9D2GUG5"/>
<organism evidence="2 3">
    <name type="scientific">Candidatus Mucispirillum faecigallinarum</name>
    <dbReference type="NCBI Taxonomy" id="2838699"/>
    <lineage>
        <taxon>Bacteria</taxon>
        <taxon>Pseudomonadati</taxon>
        <taxon>Deferribacterota</taxon>
        <taxon>Deferribacteres</taxon>
        <taxon>Deferribacterales</taxon>
        <taxon>Mucispirillaceae</taxon>
        <taxon>Mucispirillum</taxon>
    </lineage>
</organism>
<reference evidence="2" key="2">
    <citation type="submission" date="2021-04" db="EMBL/GenBank/DDBJ databases">
        <authorList>
            <person name="Gilroy R."/>
        </authorList>
    </citation>
    <scope>NUCLEOTIDE SEQUENCE</scope>
    <source>
        <strain evidence="2">ChiW4-1371</strain>
    </source>
</reference>
<feature type="domain" description="Glycosyltransferase 2-like" evidence="1">
    <location>
        <begin position="6"/>
        <end position="149"/>
    </location>
</feature>
<sequence>MNDIDILMAAYNSEKYIAEQIDSILNQTYTSYHLYIYDDLSTDNTLDILSKYKLQHNNKISYIQNKERLGILKNFSKMMENSKADYIMFSDHDDVWFNNKIEITYNKMKALEKTYSKDTPLLVFTDKIVTDSSLNVINHSHNKSERLNAAHTSLNRLLMSNVVSGCTVMINKPLKEICGHINENAVMHDYWLALTAASFGQIGFINQPTMYYRQHNNNSFGAKSYSFKMILNKLKSGRQNMQQAVFKNILQAESFYNQYEHLLSNENKKILKEFISLKEKKHLSFINTVIKNGFYKSGFIRNAGLIFAFL</sequence>
<reference evidence="2" key="1">
    <citation type="journal article" date="2021" name="PeerJ">
        <title>Extensive microbial diversity within the chicken gut microbiome revealed by metagenomics and culture.</title>
        <authorList>
            <person name="Gilroy R."/>
            <person name="Ravi A."/>
            <person name="Getino M."/>
            <person name="Pursley I."/>
            <person name="Horton D.L."/>
            <person name="Alikhan N.F."/>
            <person name="Baker D."/>
            <person name="Gharbi K."/>
            <person name="Hall N."/>
            <person name="Watson M."/>
            <person name="Adriaenssens E.M."/>
            <person name="Foster-Nyarko E."/>
            <person name="Jarju S."/>
            <person name="Secka A."/>
            <person name="Antonio M."/>
            <person name="Oren A."/>
            <person name="Chaudhuri R.R."/>
            <person name="La Ragione R."/>
            <person name="Hildebrand F."/>
            <person name="Pallen M.J."/>
        </authorList>
    </citation>
    <scope>NUCLEOTIDE SEQUENCE</scope>
    <source>
        <strain evidence="2">ChiW4-1371</strain>
    </source>
</reference>
<evidence type="ECO:0000259" key="1">
    <source>
        <dbReference type="Pfam" id="PF00535"/>
    </source>
</evidence>
<dbReference type="Pfam" id="PF00535">
    <property type="entry name" value="Glycos_transf_2"/>
    <property type="match status" value="1"/>
</dbReference>
<dbReference type="PANTHER" id="PTHR22916">
    <property type="entry name" value="GLYCOSYLTRANSFERASE"/>
    <property type="match status" value="1"/>
</dbReference>
<comment type="caution">
    <text evidence="2">The sequence shown here is derived from an EMBL/GenBank/DDBJ whole genome shotgun (WGS) entry which is preliminary data.</text>
</comment>